<evidence type="ECO:0000256" key="1">
    <source>
        <dbReference type="SAM" id="Phobius"/>
    </source>
</evidence>
<feature type="transmembrane region" description="Helical" evidence="1">
    <location>
        <begin position="36"/>
        <end position="56"/>
    </location>
</feature>
<dbReference type="EMBL" id="FNPZ01000001">
    <property type="protein sequence ID" value="SDY59571.1"/>
    <property type="molecule type" value="Genomic_DNA"/>
</dbReference>
<proteinExistence type="predicted"/>
<dbReference type="Proteomes" id="UP000198891">
    <property type="component" value="Unassembled WGS sequence"/>
</dbReference>
<keyword evidence="1" id="KW-0472">Membrane</keyword>
<keyword evidence="1" id="KW-1133">Transmembrane helix</keyword>
<dbReference type="AlphaFoldDB" id="A0A1H3L5B0"/>
<reference evidence="2 3" key="1">
    <citation type="submission" date="2016-10" db="EMBL/GenBank/DDBJ databases">
        <authorList>
            <person name="de Groot N.N."/>
        </authorList>
    </citation>
    <scope>NUCLEOTIDE SEQUENCE [LARGE SCALE GENOMIC DNA]</scope>
    <source>
        <strain evidence="2 3">CGMCC 4.3491</strain>
    </source>
</reference>
<sequence>MPRWDDPAVTLFEDDGSRIFREPGAGQGGRKPRNRVAFWMSVLAVVATGLFVLTTLPSSPLSWLTHYSMSAELTRVADRIGFTDEGLAIFEDTEPELLSDAPFREACVDDSEAGDDGDGSGSTVGCYYGIGDTGRIAIFEPSDDRLADQVAVTAAHEFLHAAYDRLTSGDRDRLDVLLADRWAQVPADDPLRDNLEMSAQGHADAVGTEEFAYLGSEIADAGPELEAYYAPYFRDRQAVVAIDAADEAMWASVDADYRAAVDALAAADEADAAARRAEVDRLDADYEALIAASTPH</sequence>
<evidence type="ECO:0000313" key="3">
    <source>
        <dbReference type="Proteomes" id="UP000198891"/>
    </source>
</evidence>
<evidence type="ECO:0000313" key="2">
    <source>
        <dbReference type="EMBL" id="SDY59571.1"/>
    </source>
</evidence>
<name>A0A1H3L5B0_9MICO</name>
<keyword evidence="1" id="KW-0812">Transmembrane</keyword>
<dbReference type="STRING" id="381665.SAMN05216554_0833"/>
<organism evidence="2 3">
    <name type="scientific">Herbiconiux ginsengi</name>
    <dbReference type="NCBI Taxonomy" id="381665"/>
    <lineage>
        <taxon>Bacteria</taxon>
        <taxon>Bacillati</taxon>
        <taxon>Actinomycetota</taxon>
        <taxon>Actinomycetes</taxon>
        <taxon>Micrococcales</taxon>
        <taxon>Microbacteriaceae</taxon>
        <taxon>Herbiconiux</taxon>
    </lineage>
</organism>
<protein>
    <submittedName>
        <fullName evidence="2">Uncharacterized protein</fullName>
    </submittedName>
</protein>
<accession>A0A1H3L5B0</accession>
<keyword evidence="3" id="KW-1185">Reference proteome</keyword>
<gene>
    <name evidence="2" type="ORF">SAMN05216554_0833</name>
</gene>